<accession>A0A221W4F6</accession>
<dbReference type="AlphaFoldDB" id="A0A221W4F6"/>
<proteinExistence type="predicted"/>
<keyword evidence="2" id="KW-0547">Nucleotide-binding</keyword>
<dbReference type="SMART" id="SM00382">
    <property type="entry name" value="AAA"/>
    <property type="match status" value="1"/>
</dbReference>
<keyword evidence="6" id="KW-1185">Reference proteome</keyword>
<organism evidence="5 6">
    <name type="scientific">Actinoalloteichus hoggarensis</name>
    <dbReference type="NCBI Taxonomy" id="1470176"/>
    <lineage>
        <taxon>Bacteria</taxon>
        <taxon>Bacillati</taxon>
        <taxon>Actinomycetota</taxon>
        <taxon>Actinomycetes</taxon>
        <taxon>Pseudonocardiales</taxon>
        <taxon>Pseudonocardiaceae</taxon>
        <taxon>Actinoalloteichus</taxon>
    </lineage>
</organism>
<dbReference type="SUPFAM" id="SSF52540">
    <property type="entry name" value="P-loop containing nucleoside triphosphate hydrolases"/>
    <property type="match status" value="1"/>
</dbReference>
<dbReference type="Proteomes" id="UP000204221">
    <property type="component" value="Chromosome"/>
</dbReference>
<evidence type="ECO:0000313" key="5">
    <source>
        <dbReference type="EMBL" id="ASO20593.1"/>
    </source>
</evidence>
<dbReference type="FunFam" id="3.40.50.300:FF:000134">
    <property type="entry name" value="Iron-enterobactin ABC transporter ATP-binding protein"/>
    <property type="match status" value="1"/>
</dbReference>
<evidence type="ECO:0000313" key="6">
    <source>
        <dbReference type="Proteomes" id="UP000204221"/>
    </source>
</evidence>
<dbReference type="Gene3D" id="3.40.50.300">
    <property type="entry name" value="P-loop containing nucleotide triphosphate hydrolases"/>
    <property type="match status" value="1"/>
</dbReference>
<dbReference type="InterPro" id="IPR003593">
    <property type="entry name" value="AAA+_ATPase"/>
</dbReference>
<keyword evidence="4" id="KW-1278">Translocase</keyword>
<dbReference type="PROSITE" id="PS50893">
    <property type="entry name" value="ABC_TRANSPORTER_2"/>
    <property type="match status" value="1"/>
</dbReference>
<dbReference type="Pfam" id="PF00005">
    <property type="entry name" value="ABC_tran"/>
    <property type="match status" value="1"/>
</dbReference>
<dbReference type="InterPro" id="IPR003439">
    <property type="entry name" value="ABC_transporter-like_ATP-bd"/>
</dbReference>
<evidence type="ECO:0000256" key="1">
    <source>
        <dbReference type="ARBA" id="ARBA00022448"/>
    </source>
</evidence>
<keyword evidence="5" id="KW-0378">Hydrolase</keyword>
<evidence type="ECO:0000256" key="2">
    <source>
        <dbReference type="ARBA" id="ARBA00022741"/>
    </source>
</evidence>
<evidence type="ECO:0000256" key="3">
    <source>
        <dbReference type="ARBA" id="ARBA00022840"/>
    </source>
</evidence>
<gene>
    <name evidence="5" type="primary">hmuV1</name>
    <name evidence="5" type="ORF">AHOG_14760</name>
</gene>
<dbReference type="InterPro" id="IPR027417">
    <property type="entry name" value="P-loop_NTPase"/>
</dbReference>
<dbReference type="CDD" id="cd03214">
    <property type="entry name" value="ABC_Iron-Siderophores_B12_Hemin"/>
    <property type="match status" value="1"/>
</dbReference>
<name>A0A221W4F6_9PSEU</name>
<reference evidence="5 6" key="1">
    <citation type="submission" date="2017-07" db="EMBL/GenBank/DDBJ databases">
        <title>Complete genome sequence of Actinoalloteichus hoggarensis DSM 45943, type strain of Actinoalloteichus hoggarensis.</title>
        <authorList>
            <person name="Ruckert C."/>
            <person name="Nouioui I."/>
            <person name="Willmese J."/>
            <person name="van Wezel G."/>
            <person name="Klenk H.-P."/>
            <person name="Kalinowski J."/>
            <person name="Zotchev S.B."/>
        </authorList>
    </citation>
    <scope>NUCLEOTIDE SEQUENCE [LARGE SCALE GENOMIC DNA]</scope>
    <source>
        <strain evidence="5 6">DSM 45943</strain>
    </source>
</reference>
<keyword evidence="1" id="KW-0813">Transport</keyword>
<dbReference type="EMBL" id="CP022521">
    <property type="protein sequence ID" value="ASO20593.1"/>
    <property type="molecule type" value="Genomic_DNA"/>
</dbReference>
<dbReference type="GO" id="GO:0016887">
    <property type="term" value="F:ATP hydrolysis activity"/>
    <property type="evidence" value="ECO:0007669"/>
    <property type="project" value="InterPro"/>
</dbReference>
<sequence>MTDRDSVRVDMRPRLVAESVGVLLDGRPVLDDVDLAVCPGEVLALVGANGAGKSTLLSTLAGLRRPDRGAVRLNGTPLRSLRPRAVAGRIAHVPQDTRLDFDFTARQVVLMGRHPHLGRFAPLRAEDERIADEALRTAGVLRWADQEVTTLSGGERQLVHIAKALAQQPEVLLLDEPVAALDLRHQLLVLQLLRRLAATGTALVVVLHDLDQAARFCDRVALLHEGRVLADGTADEVLTEQNIALAYRVRSVVRRDPDTRCPRVVPLDVIDTRSGDQA</sequence>
<protein>
    <submittedName>
        <fullName evidence="5">Hemin import ATP-binding protein HmuV</fullName>
        <ecNumber evidence="5">3.6.3.-</ecNumber>
    </submittedName>
</protein>
<dbReference type="PANTHER" id="PTHR42794">
    <property type="entry name" value="HEMIN IMPORT ATP-BINDING PROTEIN HMUV"/>
    <property type="match status" value="1"/>
</dbReference>
<evidence type="ECO:0000256" key="4">
    <source>
        <dbReference type="ARBA" id="ARBA00022967"/>
    </source>
</evidence>
<dbReference type="RefSeq" id="WP_245856245.1">
    <property type="nucleotide sequence ID" value="NZ_CP022521.1"/>
</dbReference>
<keyword evidence="3 5" id="KW-0067">ATP-binding</keyword>
<dbReference type="PANTHER" id="PTHR42794:SF1">
    <property type="entry name" value="HEMIN IMPORT ATP-BINDING PROTEIN HMUV"/>
    <property type="match status" value="1"/>
</dbReference>
<dbReference type="EC" id="3.6.3.-" evidence="5"/>
<dbReference type="KEGG" id="ahg:AHOG_14760"/>
<dbReference type="GO" id="GO:0005524">
    <property type="term" value="F:ATP binding"/>
    <property type="evidence" value="ECO:0007669"/>
    <property type="project" value="UniProtKB-KW"/>
</dbReference>
<dbReference type="NCBIfam" id="NF010068">
    <property type="entry name" value="PRK13548.1"/>
    <property type="match status" value="1"/>
</dbReference>